<dbReference type="AlphaFoldDB" id="A0A9Q1GKH1"/>
<feature type="region of interest" description="Disordered" evidence="1">
    <location>
        <begin position="1"/>
        <end position="88"/>
    </location>
</feature>
<feature type="compositionally biased region" description="Basic and acidic residues" evidence="1">
    <location>
        <begin position="38"/>
        <end position="50"/>
    </location>
</feature>
<keyword evidence="3" id="KW-1185">Reference proteome</keyword>
<gene>
    <name evidence="2" type="ORF">Cgig2_028483</name>
</gene>
<name>A0A9Q1GKH1_9CARY</name>
<dbReference type="EMBL" id="JAKOGI010003179">
    <property type="protein sequence ID" value="KAJ8420750.1"/>
    <property type="molecule type" value="Genomic_DNA"/>
</dbReference>
<accession>A0A9Q1GKH1</accession>
<evidence type="ECO:0000313" key="3">
    <source>
        <dbReference type="Proteomes" id="UP001153076"/>
    </source>
</evidence>
<evidence type="ECO:0000313" key="2">
    <source>
        <dbReference type="EMBL" id="KAJ8420750.1"/>
    </source>
</evidence>
<reference evidence="2" key="1">
    <citation type="submission" date="2022-04" db="EMBL/GenBank/DDBJ databases">
        <title>Carnegiea gigantea Genome sequencing and assembly v2.</title>
        <authorList>
            <person name="Copetti D."/>
            <person name="Sanderson M.J."/>
            <person name="Burquez A."/>
            <person name="Wojciechowski M.F."/>
        </authorList>
    </citation>
    <scope>NUCLEOTIDE SEQUENCE</scope>
    <source>
        <strain evidence="2">SGP5-SGP5p</strain>
        <tissue evidence="2">Aerial part</tissue>
    </source>
</reference>
<organism evidence="2 3">
    <name type="scientific">Carnegiea gigantea</name>
    <dbReference type="NCBI Taxonomy" id="171969"/>
    <lineage>
        <taxon>Eukaryota</taxon>
        <taxon>Viridiplantae</taxon>
        <taxon>Streptophyta</taxon>
        <taxon>Embryophyta</taxon>
        <taxon>Tracheophyta</taxon>
        <taxon>Spermatophyta</taxon>
        <taxon>Magnoliopsida</taxon>
        <taxon>eudicotyledons</taxon>
        <taxon>Gunneridae</taxon>
        <taxon>Pentapetalae</taxon>
        <taxon>Caryophyllales</taxon>
        <taxon>Cactineae</taxon>
        <taxon>Cactaceae</taxon>
        <taxon>Cactoideae</taxon>
        <taxon>Echinocereeae</taxon>
        <taxon>Carnegiea</taxon>
    </lineage>
</organism>
<comment type="caution">
    <text evidence="2">The sequence shown here is derived from an EMBL/GenBank/DDBJ whole genome shotgun (WGS) entry which is preliminary data.</text>
</comment>
<sequence>MSVPEGGAGGGRDFSPHPYEADPPPFKGARIEGPSQRRASEERVASDEAMRSPSQGGSRGSQRAVQPPMGEASGQISDLQTKRQRLEESAAKYKHQGYFEVYVKYIEDHRQACAEVKNPELVDFIPPALDEDGLGNAEDTVPLDDEAVIDDGDDEEVIAYEARDDDDLTI</sequence>
<protein>
    <submittedName>
        <fullName evidence="2">Uncharacterized protein</fullName>
    </submittedName>
</protein>
<feature type="compositionally biased region" description="Gly residues" evidence="1">
    <location>
        <begin position="1"/>
        <end position="12"/>
    </location>
</feature>
<proteinExistence type="predicted"/>
<feature type="compositionally biased region" description="Low complexity" evidence="1">
    <location>
        <begin position="51"/>
        <end position="63"/>
    </location>
</feature>
<evidence type="ECO:0000256" key="1">
    <source>
        <dbReference type="SAM" id="MobiDB-lite"/>
    </source>
</evidence>
<dbReference type="Proteomes" id="UP001153076">
    <property type="component" value="Unassembled WGS sequence"/>
</dbReference>